<evidence type="ECO:0000256" key="1">
    <source>
        <dbReference type="ARBA" id="ARBA00022723"/>
    </source>
</evidence>
<sequence length="489" mass="55291">MDTIRGKQENSLLYHFHDGFFFHLNKTANETHYYRCTLWKQGCPVRANLKPDGIFRTNFEHNHLADPSQAGLMTERLALINEARRLDVATVRDAFLDVQNLGFAGELNFHSLYPAMTRARESSWPHVQNLSELCDVLENPTYACITALDHFVDSIFGGVSHGRFGPVVLFMTNKSNEFLKMIPTVIILCSPITVGTQQYKLYTIATDWEGNVIPAALILVETETHDTVVAGFTMLRDTVGTWNLSLALCGIPGVAHAFQEVFAVNVKPSLLDYIYDIKAFMKQQVSPATLNGNAQLMNILVLCSALPVIPKELLQMSINIIINEAVSGEVYSDATRLFNYLEMVWIQHANFTMCDVVRTSFSSVDLKRSLERTFKDFYSLIRFNRSLFEKSCDSIHKVYNGQRLQYKTRAVLSDERVVNLLKAPLSPVAASNLLHAVAEKISHLDTAQHKFPTQADTLGKSKRKLGLAIIFFEHQNKECEDKIYEVIKE</sequence>
<feature type="domain" description="FLYWCH-type" evidence="4">
    <location>
        <begin position="16"/>
        <end position="63"/>
    </location>
</feature>
<keyword evidence="5" id="KW-1185">Reference proteome</keyword>
<dbReference type="KEGG" id="tpal:117652655"/>
<dbReference type="Pfam" id="PF04500">
    <property type="entry name" value="FLYWCH"/>
    <property type="match status" value="1"/>
</dbReference>
<dbReference type="AlphaFoldDB" id="A0A6P9A8N1"/>
<gene>
    <name evidence="6" type="primary">LOC117652655</name>
</gene>
<dbReference type="Gene3D" id="2.20.25.240">
    <property type="match status" value="1"/>
</dbReference>
<keyword evidence="3" id="KW-0862">Zinc</keyword>
<evidence type="ECO:0000256" key="3">
    <source>
        <dbReference type="ARBA" id="ARBA00022833"/>
    </source>
</evidence>
<protein>
    <submittedName>
        <fullName evidence="6">Uncharacterized protein LOC117652655</fullName>
    </submittedName>
</protein>
<name>A0A6P9A8N1_THRPL</name>
<evidence type="ECO:0000313" key="5">
    <source>
        <dbReference type="Proteomes" id="UP000515158"/>
    </source>
</evidence>
<dbReference type="InterPro" id="IPR007588">
    <property type="entry name" value="Znf_FLYWCH"/>
</dbReference>
<accession>A0A6P9A8N1</accession>
<proteinExistence type="predicted"/>
<reference evidence="6" key="1">
    <citation type="submission" date="2025-08" db="UniProtKB">
        <authorList>
            <consortium name="RefSeq"/>
        </authorList>
    </citation>
    <scope>IDENTIFICATION</scope>
    <source>
        <tissue evidence="6">Total insect</tissue>
    </source>
</reference>
<evidence type="ECO:0000313" key="6">
    <source>
        <dbReference type="RefSeq" id="XP_034253629.1"/>
    </source>
</evidence>
<evidence type="ECO:0000256" key="2">
    <source>
        <dbReference type="ARBA" id="ARBA00022771"/>
    </source>
</evidence>
<keyword evidence="1" id="KW-0479">Metal-binding</keyword>
<evidence type="ECO:0000259" key="4">
    <source>
        <dbReference type="Pfam" id="PF04500"/>
    </source>
</evidence>
<dbReference type="InParanoid" id="A0A6P9A8N1"/>
<dbReference type="Proteomes" id="UP000515158">
    <property type="component" value="Unplaced"/>
</dbReference>
<organism evidence="6">
    <name type="scientific">Thrips palmi</name>
    <name type="common">Melon thrips</name>
    <dbReference type="NCBI Taxonomy" id="161013"/>
    <lineage>
        <taxon>Eukaryota</taxon>
        <taxon>Metazoa</taxon>
        <taxon>Ecdysozoa</taxon>
        <taxon>Arthropoda</taxon>
        <taxon>Hexapoda</taxon>
        <taxon>Insecta</taxon>
        <taxon>Pterygota</taxon>
        <taxon>Neoptera</taxon>
        <taxon>Paraneoptera</taxon>
        <taxon>Thysanoptera</taxon>
        <taxon>Terebrantia</taxon>
        <taxon>Thripoidea</taxon>
        <taxon>Thripidae</taxon>
        <taxon>Thrips</taxon>
    </lineage>
</organism>
<dbReference type="RefSeq" id="XP_034253629.1">
    <property type="nucleotide sequence ID" value="XM_034397738.1"/>
</dbReference>
<dbReference type="GeneID" id="117652655"/>
<keyword evidence="2" id="KW-0863">Zinc-finger</keyword>
<dbReference type="GO" id="GO:0008270">
    <property type="term" value="F:zinc ion binding"/>
    <property type="evidence" value="ECO:0007669"/>
    <property type="project" value="UniProtKB-KW"/>
</dbReference>